<protein>
    <submittedName>
        <fullName evidence="4">Oxidoreductase</fullName>
    </submittedName>
</protein>
<dbReference type="GO" id="GO:0000166">
    <property type="term" value="F:nucleotide binding"/>
    <property type="evidence" value="ECO:0007669"/>
    <property type="project" value="InterPro"/>
</dbReference>
<feature type="domain" description="Gfo/Idh/MocA-like oxidoreductase N-terminal" evidence="2">
    <location>
        <begin position="6"/>
        <end position="132"/>
    </location>
</feature>
<dbReference type="AlphaFoldDB" id="A0A7G1NRV5"/>
<dbReference type="Gene3D" id="3.40.50.720">
    <property type="entry name" value="NAD(P)-binding Rossmann-like Domain"/>
    <property type="match status" value="1"/>
</dbReference>
<accession>A0A7G1NRV5</accession>
<dbReference type="Pfam" id="PF22725">
    <property type="entry name" value="GFO_IDH_MocA_C3"/>
    <property type="match status" value="1"/>
</dbReference>
<dbReference type="InterPro" id="IPR000683">
    <property type="entry name" value="Gfo/Idh/MocA-like_OxRdtase_N"/>
</dbReference>
<keyword evidence="1" id="KW-0560">Oxidoreductase</keyword>
<gene>
    <name evidence="4" type="ORF">GCM10017668_62000</name>
</gene>
<dbReference type="GO" id="GO:0016491">
    <property type="term" value="F:oxidoreductase activity"/>
    <property type="evidence" value="ECO:0007669"/>
    <property type="project" value="UniProtKB-KW"/>
</dbReference>
<evidence type="ECO:0000313" key="4">
    <source>
        <dbReference type="EMBL" id="BCL24357.1"/>
    </source>
</evidence>
<evidence type="ECO:0000259" key="3">
    <source>
        <dbReference type="Pfam" id="PF22725"/>
    </source>
</evidence>
<reference evidence="4 5" key="1">
    <citation type="journal article" date="2014" name="Int. J. Syst. Evol. Microbiol.">
        <title>Complete genome sequence of Corynebacterium casei LMG S-19264T (=DSM 44701T), isolated from a smear-ripened cheese.</title>
        <authorList>
            <consortium name="US DOE Joint Genome Institute (JGI-PGF)"/>
            <person name="Walter F."/>
            <person name="Albersmeier A."/>
            <person name="Kalinowski J."/>
            <person name="Ruckert C."/>
        </authorList>
    </citation>
    <scope>NUCLEOTIDE SEQUENCE [LARGE SCALE GENOMIC DNA]</scope>
    <source>
        <strain evidence="4 5">JCM 4255</strain>
    </source>
</reference>
<dbReference type="Proteomes" id="UP000516373">
    <property type="component" value="Chromosome"/>
</dbReference>
<dbReference type="RefSeq" id="WP_190903700.1">
    <property type="nucleotide sequence ID" value="NZ_AP023439.1"/>
</dbReference>
<dbReference type="Pfam" id="PF01408">
    <property type="entry name" value="GFO_IDH_MocA"/>
    <property type="match status" value="1"/>
</dbReference>
<dbReference type="SUPFAM" id="SSF55347">
    <property type="entry name" value="Glyceraldehyde-3-phosphate dehydrogenase-like, C-terminal domain"/>
    <property type="match status" value="1"/>
</dbReference>
<dbReference type="EMBL" id="AP023439">
    <property type="protein sequence ID" value="BCL24357.1"/>
    <property type="molecule type" value="Genomic_DNA"/>
</dbReference>
<dbReference type="PANTHER" id="PTHR43818:SF11">
    <property type="entry name" value="BCDNA.GH03377"/>
    <property type="match status" value="1"/>
</dbReference>
<dbReference type="PANTHER" id="PTHR43818">
    <property type="entry name" value="BCDNA.GH03377"/>
    <property type="match status" value="1"/>
</dbReference>
<organism evidence="4 5">
    <name type="scientific">Streptomyces tuirus</name>
    <dbReference type="NCBI Taxonomy" id="68278"/>
    <lineage>
        <taxon>Bacteria</taxon>
        <taxon>Bacillati</taxon>
        <taxon>Actinomycetota</taxon>
        <taxon>Actinomycetes</taxon>
        <taxon>Kitasatosporales</taxon>
        <taxon>Streptomycetaceae</taxon>
        <taxon>Streptomyces</taxon>
    </lineage>
</organism>
<feature type="domain" description="GFO/IDH/MocA-like oxidoreductase" evidence="3">
    <location>
        <begin position="141"/>
        <end position="285"/>
    </location>
</feature>
<dbReference type="Gene3D" id="3.30.360.10">
    <property type="entry name" value="Dihydrodipicolinate Reductase, domain 2"/>
    <property type="match status" value="1"/>
</dbReference>
<dbReference type="InterPro" id="IPR036291">
    <property type="entry name" value="NAD(P)-bd_dom_sf"/>
</dbReference>
<sequence>MVDTLGVAVIGFGWMGRVHTQAYARVRHHYPRLPLVPELVTVAEEVPGRAEEAAAQFGFASTTRDWREVAADPRVRAVSITAPNFLHREIGVAMAEAGKHIWIEKPVGLTAEDAGAVADAVAKAGVQGTVGFNYRNAPAVEAARELIVSGEIGTVTHVRVRLLSDYAAHPEGALTWRYERERGGSGVLGDLASHGVDLARHLLGDITSLTADTAIFLPERARPTGATAGHSRAAGGELGPVENEDYVSCLLRFASGARGVLEACRVSVGEQNNYGFEVHGTKGAVFWDFRRMNELGVSRGTTYQDQSVTTVHVGPGHGEFAAFQPGAANAMGYDDLKVIEAYRFLRSVAEGTPHGATLTDAVHSAAALDAMARSARSGNWAEVTGRA</sequence>
<dbReference type="InterPro" id="IPR050463">
    <property type="entry name" value="Gfo/Idh/MocA_oxidrdct_glycsds"/>
</dbReference>
<proteinExistence type="predicted"/>
<dbReference type="SUPFAM" id="SSF51735">
    <property type="entry name" value="NAD(P)-binding Rossmann-fold domains"/>
    <property type="match status" value="1"/>
</dbReference>
<evidence type="ECO:0000256" key="1">
    <source>
        <dbReference type="ARBA" id="ARBA00023002"/>
    </source>
</evidence>
<evidence type="ECO:0000313" key="5">
    <source>
        <dbReference type="Proteomes" id="UP000516373"/>
    </source>
</evidence>
<evidence type="ECO:0000259" key="2">
    <source>
        <dbReference type="Pfam" id="PF01408"/>
    </source>
</evidence>
<name>A0A7G1NRV5_9ACTN</name>
<dbReference type="KEGG" id="stui:GCM10017668_62000"/>
<dbReference type="InterPro" id="IPR055170">
    <property type="entry name" value="GFO_IDH_MocA-like_dom"/>
</dbReference>